<dbReference type="InterPro" id="IPR015943">
    <property type="entry name" value="WD40/YVTN_repeat-like_dom_sf"/>
</dbReference>
<dbReference type="Gene3D" id="2.130.10.10">
    <property type="entry name" value="YVTN repeat-like/Quinoprotein amine dehydrogenase"/>
    <property type="match status" value="2"/>
</dbReference>
<reference evidence="2" key="1">
    <citation type="submission" date="2018-02" db="EMBL/GenBank/DDBJ databases">
        <authorList>
            <person name="Hausmann B."/>
        </authorList>
    </citation>
    <scope>NUCLEOTIDE SEQUENCE [LARGE SCALE GENOMIC DNA]</scope>
    <source>
        <strain evidence="2">Peat soil MAG SbA1</strain>
    </source>
</reference>
<name>A0A2U3KJ07_9BACT</name>
<dbReference type="Proteomes" id="UP000238701">
    <property type="component" value="Unassembled WGS sequence"/>
</dbReference>
<dbReference type="OrthoDB" id="108661at2"/>
<dbReference type="AlphaFoldDB" id="A0A2U3KJ07"/>
<proteinExistence type="predicted"/>
<accession>A0A2U3KJ07</accession>
<evidence type="ECO:0000313" key="2">
    <source>
        <dbReference type="Proteomes" id="UP000238701"/>
    </source>
</evidence>
<organism evidence="1 2">
    <name type="scientific">Candidatus Sulfotelmatobacter kueseliae</name>
    <dbReference type="NCBI Taxonomy" id="2042962"/>
    <lineage>
        <taxon>Bacteria</taxon>
        <taxon>Pseudomonadati</taxon>
        <taxon>Acidobacteriota</taxon>
        <taxon>Terriglobia</taxon>
        <taxon>Terriglobales</taxon>
        <taxon>Candidatus Korobacteraceae</taxon>
        <taxon>Candidatus Sulfotelmatobacter</taxon>
    </lineage>
</organism>
<gene>
    <name evidence="1" type="ORF">SBA1_290006</name>
</gene>
<sequence length="407" mass="45069">MKRRIWLSVCGRNHVGTAALGRPVERSSTAHLPARALSLATLVLLLASLAAAQDLPRFRWENFTTANGLPDNHVFCVLVDGNRIWAGTENGLGLYENGAWKIFRPADDLAHQAVLSLALDKRTGDIWAGTMGGLSRISAGRIDTFTQLNSGLSNDVVYGVGVQGDFIWTATAAGASRLNIRTGQWDLFNNRNTPMYEIWTYSVSPAEDKVYYAVWGGGVLEYDVKTEHWKDYNDPDGETELVLMKDQGLIHEITTSVSYVDKILWVATYFGASRYDGRYWHNFLQKDSGLPSDFLNQVKGVDANRAWFSTDKGLAYYDGTNWAVYRPALGTHKPEMLVRDASGKVKSVPVQTAPAHNYILGVDFQGDDLWVATAKGLSHGIRQKDAGRTARVLNPNVVDVKQVTDKK</sequence>
<dbReference type="SUPFAM" id="SSF63829">
    <property type="entry name" value="Calcium-dependent phosphotriesterase"/>
    <property type="match status" value="1"/>
</dbReference>
<dbReference type="InterPro" id="IPR011110">
    <property type="entry name" value="Reg_prop"/>
</dbReference>
<dbReference type="Pfam" id="PF07494">
    <property type="entry name" value="Reg_prop"/>
    <property type="match status" value="1"/>
</dbReference>
<evidence type="ECO:0000313" key="1">
    <source>
        <dbReference type="EMBL" id="SPF39644.1"/>
    </source>
</evidence>
<dbReference type="EMBL" id="OMOD01000121">
    <property type="protein sequence ID" value="SPF39644.1"/>
    <property type="molecule type" value="Genomic_DNA"/>
</dbReference>
<protein>
    <submittedName>
        <fullName evidence="1">Periplasmic ligand-binding sensor domain-like protein</fullName>
    </submittedName>
</protein>